<evidence type="ECO:0000256" key="6">
    <source>
        <dbReference type="RuleBase" id="RU004466"/>
    </source>
</evidence>
<reference evidence="7 8" key="1">
    <citation type="journal article" date="2014" name="J. Microbiol.">
        <title>Diaminobutyricibacter tongyongensis gen. nov., sp. nov. and Homoserinibacter gongjuensis gen. nov., sp. nov. belong to the family Microbacteriaceae.</title>
        <authorList>
            <person name="Kim S.J."/>
            <person name="Ahn J.H."/>
            <person name="Weon H.Y."/>
            <person name="Hamada M."/>
            <person name="Suzuki K."/>
            <person name="Kwon S.W."/>
        </authorList>
    </citation>
    <scope>NUCLEOTIDE SEQUENCE [LARGE SCALE GENOMIC DNA]</scope>
    <source>
        <strain evidence="7 8">NBRC 108724</strain>
    </source>
</reference>
<dbReference type="PROSITE" id="PS00444">
    <property type="entry name" value="POLYPRENYL_SYNTHASE_2"/>
    <property type="match status" value="1"/>
</dbReference>
<evidence type="ECO:0000256" key="3">
    <source>
        <dbReference type="ARBA" id="ARBA00022679"/>
    </source>
</evidence>
<evidence type="ECO:0000256" key="1">
    <source>
        <dbReference type="ARBA" id="ARBA00001946"/>
    </source>
</evidence>
<comment type="cofactor">
    <cofactor evidence="1">
        <name>Mg(2+)</name>
        <dbReference type="ChEBI" id="CHEBI:18420"/>
    </cofactor>
</comment>
<gene>
    <name evidence="7" type="ORF">G3T36_09195</name>
</gene>
<dbReference type="InterPro" id="IPR033749">
    <property type="entry name" value="Polyprenyl_synt_CS"/>
</dbReference>
<dbReference type="GO" id="GO:0004659">
    <property type="term" value="F:prenyltransferase activity"/>
    <property type="evidence" value="ECO:0007669"/>
    <property type="project" value="InterPro"/>
</dbReference>
<proteinExistence type="inferred from homology"/>
<keyword evidence="5" id="KW-0460">Magnesium</keyword>
<dbReference type="SFLD" id="SFLDS00005">
    <property type="entry name" value="Isoprenoid_Synthase_Type_I"/>
    <property type="match status" value="1"/>
</dbReference>
<evidence type="ECO:0000313" key="7">
    <source>
        <dbReference type="EMBL" id="NEN06050.1"/>
    </source>
</evidence>
<dbReference type="PROSITE" id="PS00723">
    <property type="entry name" value="POLYPRENYL_SYNTHASE_1"/>
    <property type="match status" value="1"/>
</dbReference>
<dbReference type="Pfam" id="PF00348">
    <property type="entry name" value="polyprenyl_synt"/>
    <property type="match status" value="1"/>
</dbReference>
<comment type="caution">
    <text evidence="7">The sequence shown here is derived from an EMBL/GenBank/DDBJ whole genome shotgun (WGS) entry which is preliminary data.</text>
</comment>
<keyword evidence="4" id="KW-0479">Metal-binding</keyword>
<evidence type="ECO:0000313" key="8">
    <source>
        <dbReference type="Proteomes" id="UP000474967"/>
    </source>
</evidence>
<dbReference type="CDD" id="cd00685">
    <property type="entry name" value="Trans_IPPS_HT"/>
    <property type="match status" value="1"/>
</dbReference>
<protein>
    <submittedName>
        <fullName evidence="7">Polyprenyl synthetase family protein</fullName>
    </submittedName>
</protein>
<dbReference type="PANTHER" id="PTHR12001">
    <property type="entry name" value="GERANYLGERANYL PYROPHOSPHATE SYNTHASE"/>
    <property type="match status" value="1"/>
</dbReference>
<sequence length="343" mass="36617">MVDVEHRIRSFFAGRLDDAAHYGSEYEHLWQAASRASAGGKRLRPMLVLVAHGGVHGSDAAQAVELAVAFELLHTAFLLHDDVIDGDEVRRGVPNVVGEFGLDARRRAISEARAEQWGRTAAILAGDLLIHYSQSLVARLDVDRDTRIALLDVLDRGVFVTAAGELADVSYSVGVTEPRLTDALDMTERKTAAYSFEAPLIAGAILGGADRECIRALGEYGRLLGVAFQLGDDLLGTFGAEGVTGKSVVNDLREGKETPLVSFARATDEWARVDDLFGRPDLSPKEADRLRSALELCGARAFVESLVADHVRDAVAALDVAAVPAGLASQLEGFAGTCIGRAS</sequence>
<keyword evidence="8" id="KW-1185">Reference proteome</keyword>
<accession>A0A6L9XX94</accession>
<dbReference type="GO" id="GO:0008299">
    <property type="term" value="P:isoprenoid biosynthetic process"/>
    <property type="evidence" value="ECO:0007669"/>
    <property type="project" value="InterPro"/>
</dbReference>
<dbReference type="Gene3D" id="1.10.600.10">
    <property type="entry name" value="Farnesyl Diphosphate Synthase"/>
    <property type="match status" value="1"/>
</dbReference>
<organism evidence="7 8">
    <name type="scientific">Leifsonia tongyongensis</name>
    <dbReference type="NCBI Taxonomy" id="1268043"/>
    <lineage>
        <taxon>Bacteria</taxon>
        <taxon>Bacillati</taxon>
        <taxon>Actinomycetota</taxon>
        <taxon>Actinomycetes</taxon>
        <taxon>Micrococcales</taxon>
        <taxon>Microbacteriaceae</taxon>
        <taxon>Leifsonia</taxon>
    </lineage>
</organism>
<keyword evidence="3 6" id="KW-0808">Transferase</keyword>
<dbReference type="EMBL" id="JAAGWY010000002">
    <property type="protein sequence ID" value="NEN06050.1"/>
    <property type="molecule type" value="Genomic_DNA"/>
</dbReference>
<dbReference type="InterPro" id="IPR000092">
    <property type="entry name" value="Polyprenyl_synt"/>
</dbReference>
<evidence type="ECO:0000256" key="5">
    <source>
        <dbReference type="ARBA" id="ARBA00022842"/>
    </source>
</evidence>
<comment type="similarity">
    <text evidence="2 6">Belongs to the FPP/GGPP synthase family.</text>
</comment>
<evidence type="ECO:0000256" key="4">
    <source>
        <dbReference type="ARBA" id="ARBA00022723"/>
    </source>
</evidence>
<dbReference type="GO" id="GO:0046872">
    <property type="term" value="F:metal ion binding"/>
    <property type="evidence" value="ECO:0007669"/>
    <property type="project" value="UniProtKB-KW"/>
</dbReference>
<dbReference type="AlphaFoldDB" id="A0A6L9XX94"/>
<name>A0A6L9XX94_9MICO</name>
<dbReference type="Proteomes" id="UP000474967">
    <property type="component" value="Unassembled WGS sequence"/>
</dbReference>
<dbReference type="SUPFAM" id="SSF48576">
    <property type="entry name" value="Terpenoid synthases"/>
    <property type="match status" value="1"/>
</dbReference>
<evidence type="ECO:0000256" key="2">
    <source>
        <dbReference type="ARBA" id="ARBA00006706"/>
    </source>
</evidence>
<dbReference type="InterPro" id="IPR008949">
    <property type="entry name" value="Isoprenoid_synthase_dom_sf"/>
</dbReference>
<dbReference type="PANTHER" id="PTHR12001:SF85">
    <property type="entry name" value="SHORT CHAIN ISOPRENYL DIPHOSPHATE SYNTHASE"/>
    <property type="match status" value="1"/>
</dbReference>